<keyword evidence="1 5" id="KW-0378">Hydrolase</keyword>
<accession>A0A9P8PJI3</accession>
<proteinExistence type="predicted"/>
<dbReference type="FunFam" id="3.40.50.1000:FF:000039">
    <property type="entry name" value="Phosphoglycolate phosphatase"/>
    <property type="match status" value="1"/>
</dbReference>
<evidence type="ECO:0000256" key="2">
    <source>
        <dbReference type="ARBA" id="ARBA00050247"/>
    </source>
</evidence>
<dbReference type="Proteomes" id="UP000769528">
    <property type="component" value="Unassembled WGS sequence"/>
</dbReference>
<dbReference type="Pfam" id="PF13242">
    <property type="entry name" value="Hydrolase_like"/>
    <property type="match status" value="1"/>
</dbReference>
<dbReference type="Pfam" id="PF13344">
    <property type="entry name" value="Hydrolase_6"/>
    <property type="match status" value="1"/>
</dbReference>
<evidence type="ECO:0000256" key="5">
    <source>
        <dbReference type="PIRNR" id="PIRNR000915"/>
    </source>
</evidence>
<dbReference type="PANTHER" id="PTHR19288:SF46">
    <property type="entry name" value="HALOACID DEHALOGENASE-LIKE HYDROLASE DOMAIN-CONTAINING PROTEIN 2"/>
    <property type="match status" value="1"/>
</dbReference>
<evidence type="ECO:0000256" key="8">
    <source>
        <dbReference type="PIRSR" id="PIRSR000915-3"/>
    </source>
</evidence>
<feature type="binding site" evidence="8">
    <location>
        <position position="25"/>
    </location>
    <ligand>
        <name>Mg(2+)</name>
        <dbReference type="ChEBI" id="CHEBI:18420"/>
    </ligand>
</feature>
<dbReference type="PIRSF" id="PIRSF000915">
    <property type="entry name" value="PGP-type_phosphatase"/>
    <property type="match status" value="1"/>
</dbReference>
<keyword evidence="8" id="KW-0460">Magnesium</keyword>
<dbReference type="GO" id="GO:0008967">
    <property type="term" value="F:phosphoglycolate phosphatase activity"/>
    <property type="evidence" value="ECO:0007669"/>
    <property type="project" value="TreeGrafter"/>
</dbReference>
<name>A0A9P8PJI3_9ASCO</name>
<organism evidence="9 10">
    <name type="scientific">Wickerhamomyces mucosus</name>
    <dbReference type="NCBI Taxonomy" id="1378264"/>
    <lineage>
        <taxon>Eukaryota</taxon>
        <taxon>Fungi</taxon>
        <taxon>Dikarya</taxon>
        <taxon>Ascomycota</taxon>
        <taxon>Saccharomycotina</taxon>
        <taxon>Saccharomycetes</taxon>
        <taxon>Phaffomycetales</taxon>
        <taxon>Wickerhamomycetaceae</taxon>
        <taxon>Wickerhamomyces</taxon>
    </lineage>
</organism>
<dbReference type="InterPro" id="IPR006357">
    <property type="entry name" value="HAD-SF_hydro_IIA"/>
</dbReference>
<evidence type="ECO:0000256" key="4">
    <source>
        <dbReference type="ARBA" id="ARBA00069197"/>
    </source>
</evidence>
<evidence type="ECO:0000256" key="6">
    <source>
        <dbReference type="PIRSR" id="PIRSR000915-1"/>
    </source>
</evidence>
<feature type="binding site" evidence="7">
    <location>
        <position position="221"/>
    </location>
    <ligand>
        <name>substrate</name>
    </ligand>
</feature>
<sequence>MAPIKLTTKEQIVQLLNDFDNFIFDCDGVIWLGDHPIPGSIETIKLLQDLQKTIIFVTNNSTKSRNQYTEKFTKLGLSVTKDEVFGSAYAAATYLDKIIQFPKDEKIWVMGEKGIIEELNDLGYETLGGEDERLNVKFHKDTTPFLPIDPKVGAVIAGLDTNVNYHRLAITLQYLQQPNVKFIATNIDSTFPSKGLILPGAGSIIETVAYASGREPIPCGKPSQNMLDAIVKDKNLDRSRTIMIGDRLNTDIKFGNDGNLGGTLLVLSGIETEENALKHGTPKYYSDVLGVIYDLYK</sequence>
<dbReference type="EC" id="3.1.3.41" evidence="3 5"/>
<dbReference type="InterPro" id="IPR023214">
    <property type="entry name" value="HAD_sf"/>
</dbReference>
<protein>
    <recommendedName>
        <fullName evidence="4 5">4-nitrophenylphosphatase</fullName>
        <shortName evidence="5">PNPPase</shortName>
        <ecNumber evidence="3 5">3.1.3.41</ecNumber>
    </recommendedName>
</protein>
<dbReference type="GO" id="GO:0004035">
    <property type="term" value="F:alkaline phosphatase activity"/>
    <property type="evidence" value="ECO:0007669"/>
    <property type="project" value="TreeGrafter"/>
</dbReference>
<dbReference type="InterPro" id="IPR036412">
    <property type="entry name" value="HAD-like_sf"/>
</dbReference>
<dbReference type="OrthoDB" id="413953at2759"/>
<gene>
    <name evidence="9" type="ORF">WICMUC_004268</name>
</gene>
<feature type="binding site" evidence="8">
    <location>
        <position position="246"/>
    </location>
    <ligand>
        <name>Mg(2+)</name>
        <dbReference type="ChEBI" id="CHEBI:18420"/>
    </ligand>
</feature>
<dbReference type="NCBIfam" id="TIGR01460">
    <property type="entry name" value="HAD-SF-IIA"/>
    <property type="match status" value="1"/>
</dbReference>
<dbReference type="InterPro" id="IPR006349">
    <property type="entry name" value="PGP_euk"/>
</dbReference>
<dbReference type="SUPFAM" id="SSF56784">
    <property type="entry name" value="HAD-like"/>
    <property type="match status" value="1"/>
</dbReference>
<dbReference type="NCBIfam" id="TIGR01452">
    <property type="entry name" value="PGP_euk"/>
    <property type="match status" value="1"/>
</dbReference>
<comment type="caution">
    <text evidence="9">The sequence shown here is derived from an EMBL/GenBank/DDBJ whole genome shotgun (WGS) entry which is preliminary data.</text>
</comment>
<comment type="catalytic activity">
    <reaction evidence="2 5">
        <text>4-nitrophenyl phosphate + H2O = 4-nitrophenol + phosphate + H(+)</text>
        <dbReference type="Rhea" id="RHEA:21664"/>
        <dbReference type="ChEBI" id="CHEBI:15377"/>
        <dbReference type="ChEBI" id="CHEBI:15378"/>
        <dbReference type="ChEBI" id="CHEBI:43474"/>
        <dbReference type="ChEBI" id="CHEBI:57917"/>
        <dbReference type="ChEBI" id="CHEBI:61146"/>
        <dbReference type="EC" id="3.1.3.41"/>
    </reaction>
</comment>
<evidence type="ECO:0000256" key="3">
    <source>
        <dbReference type="ARBA" id="ARBA00066659"/>
    </source>
</evidence>
<reference evidence="9" key="2">
    <citation type="submission" date="2021-01" db="EMBL/GenBank/DDBJ databases">
        <authorList>
            <person name="Schikora-Tamarit M.A."/>
        </authorList>
    </citation>
    <scope>NUCLEOTIDE SEQUENCE</scope>
    <source>
        <strain evidence="9">CBS6341</strain>
    </source>
</reference>
<evidence type="ECO:0000256" key="7">
    <source>
        <dbReference type="PIRSR" id="PIRSR000915-2"/>
    </source>
</evidence>
<evidence type="ECO:0000256" key="1">
    <source>
        <dbReference type="ARBA" id="ARBA00022801"/>
    </source>
</evidence>
<feature type="active site" description="Proton donor" evidence="6">
    <location>
        <position position="27"/>
    </location>
</feature>
<dbReference type="EMBL" id="JAEUBF010001150">
    <property type="protein sequence ID" value="KAH3672432.1"/>
    <property type="molecule type" value="Genomic_DNA"/>
</dbReference>
<evidence type="ECO:0000313" key="9">
    <source>
        <dbReference type="EMBL" id="KAH3672432.1"/>
    </source>
</evidence>
<dbReference type="GO" id="GO:0005737">
    <property type="term" value="C:cytoplasm"/>
    <property type="evidence" value="ECO:0007669"/>
    <property type="project" value="TreeGrafter"/>
</dbReference>
<dbReference type="AlphaFoldDB" id="A0A9P8PJI3"/>
<keyword evidence="8" id="KW-0479">Metal-binding</keyword>
<comment type="cofactor">
    <cofactor evidence="8">
        <name>Mg(2+)</name>
        <dbReference type="ChEBI" id="CHEBI:18420"/>
    </cofactor>
    <text evidence="8">Divalent metal ions. Mg(2+) is the most effective.</text>
</comment>
<reference evidence="9" key="1">
    <citation type="journal article" date="2021" name="Open Biol.">
        <title>Shared evolutionary footprints suggest mitochondrial oxidative damage underlies multiple complex I losses in fungi.</title>
        <authorList>
            <person name="Schikora-Tamarit M.A."/>
            <person name="Marcet-Houben M."/>
            <person name="Nosek J."/>
            <person name="Gabaldon T."/>
        </authorList>
    </citation>
    <scope>NUCLEOTIDE SEQUENCE</scope>
    <source>
        <strain evidence="9">CBS6341</strain>
    </source>
</reference>
<dbReference type="GO" id="GO:0046872">
    <property type="term" value="F:metal ion binding"/>
    <property type="evidence" value="ECO:0007669"/>
    <property type="project" value="UniProtKB-KW"/>
</dbReference>
<evidence type="ECO:0000313" key="10">
    <source>
        <dbReference type="Proteomes" id="UP000769528"/>
    </source>
</evidence>
<feature type="binding site" evidence="8">
    <location>
        <position position="27"/>
    </location>
    <ligand>
        <name>Mg(2+)</name>
        <dbReference type="ChEBI" id="CHEBI:18420"/>
    </ligand>
</feature>
<keyword evidence="10" id="KW-1185">Reference proteome</keyword>
<feature type="active site" description="Nucleophile" evidence="6">
    <location>
        <position position="25"/>
    </location>
</feature>
<dbReference type="Gene3D" id="3.40.50.1000">
    <property type="entry name" value="HAD superfamily/HAD-like"/>
    <property type="match status" value="2"/>
</dbReference>
<dbReference type="PANTHER" id="PTHR19288">
    <property type="entry name" value="4-NITROPHENYLPHOSPHATASE-RELATED"/>
    <property type="match status" value="1"/>
</dbReference>